<evidence type="ECO:0000313" key="2">
    <source>
        <dbReference type="EMBL" id="QHT11276.1"/>
    </source>
</evidence>
<dbReference type="Pfam" id="PF05050">
    <property type="entry name" value="Methyltransf_21"/>
    <property type="match status" value="1"/>
</dbReference>
<reference evidence="2" key="1">
    <citation type="journal article" date="2020" name="Nature">
        <title>Giant virus diversity and host interactions through global metagenomics.</title>
        <authorList>
            <person name="Schulz F."/>
            <person name="Roux S."/>
            <person name="Paez-Espino D."/>
            <person name="Jungbluth S."/>
            <person name="Walsh D.A."/>
            <person name="Denef V.J."/>
            <person name="McMahon K.D."/>
            <person name="Konstantinidis K.T."/>
            <person name="Eloe-Fadrosh E.A."/>
            <person name="Kyrpides N.C."/>
            <person name="Woyke T."/>
        </authorList>
    </citation>
    <scope>NUCLEOTIDE SEQUENCE</scope>
    <source>
        <strain evidence="2">GVMAG-M-3300023174-116</strain>
    </source>
</reference>
<dbReference type="PANTHER" id="PTHR36973:SF4">
    <property type="entry name" value="NODULATION PROTEIN"/>
    <property type="match status" value="1"/>
</dbReference>
<dbReference type="InterPro" id="IPR006342">
    <property type="entry name" value="FkbM_mtfrase"/>
</dbReference>
<dbReference type="NCBIfam" id="TIGR01444">
    <property type="entry name" value="fkbM_fam"/>
    <property type="match status" value="1"/>
</dbReference>
<dbReference type="InterPro" id="IPR029063">
    <property type="entry name" value="SAM-dependent_MTases_sf"/>
</dbReference>
<evidence type="ECO:0000259" key="1">
    <source>
        <dbReference type="Pfam" id="PF05050"/>
    </source>
</evidence>
<sequence>MLITIAELKARFNINIQGVLHIGAHDCEECSAYVSSGVSLSNIYWIEALPRLVEKNKRINPHLNIYQAVIYDEDDKEIEFNITNCDGDVNNFASSSILEFGSHETSHPQVRVVERVKMKTSRMDSVINKHAINMKNVNFINLDIQGVELHALKSMESYLNNIDYIYSEVNTEEVYKNCDQMADLTTYLAKHNFRLADARIYKQFGWGDAFYIKNGL</sequence>
<accession>A0A6C0D2J0</accession>
<dbReference type="Gene3D" id="3.40.50.150">
    <property type="entry name" value="Vaccinia Virus protein VP39"/>
    <property type="match status" value="1"/>
</dbReference>
<dbReference type="InterPro" id="IPR053188">
    <property type="entry name" value="FkbM_Methyltransferase"/>
</dbReference>
<dbReference type="AlphaFoldDB" id="A0A6C0D2J0"/>
<organism evidence="2">
    <name type="scientific">viral metagenome</name>
    <dbReference type="NCBI Taxonomy" id="1070528"/>
    <lineage>
        <taxon>unclassified sequences</taxon>
        <taxon>metagenomes</taxon>
        <taxon>organismal metagenomes</taxon>
    </lineage>
</organism>
<dbReference type="SUPFAM" id="SSF53335">
    <property type="entry name" value="S-adenosyl-L-methionine-dependent methyltransferases"/>
    <property type="match status" value="1"/>
</dbReference>
<dbReference type="GO" id="GO:0008171">
    <property type="term" value="F:O-methyltransferase activity"/>
    <property type="evidence" value="ECO:0007669"/>
    <property type="project" value="TreeGrafter"/>
</dbReference>
<proteinExistence type="predicted"/>
<dbReference type="EMBL" id="MN739534">
    <property type="protein sequence ID" value="QHT11276.1"/>
    <property type="molecule type" value="Genomic_DNA"/>
</dbReference>
<protein>
    <recommendedName>
        <fullName evidence="1">Methyltransferase FkbM domain-containing protein</fullName>
    </recommendedName>
</protein>
<name>A0A6C0D2J0_9ZZZZ</name>
<feature type="domain" description="Methyltransferase FkbM" evidence="1">
    <location>
        <begin position="21"/>
        <end position="195"/>
    </location>
</feature>
<dbReference type="PANTHER" id="PTHR36973">
    <property type="entry name" value="SLL1456 PROTEIN-RELATED"/>
    <property type="match status" value="1"/>
</dbReference>